<keyword evidence="5" id="KW-1185">Reference proteome</keyword>
<dbReference type="PRINTS" id="PR00455">
    <property type="entry name" value="HTHTETR"/>
</dbReference>
<evidence type="ECO:0000256" key="1">
    <source>
        <dbReference type="ARBA" id="ARBA00023125"/>
    </source>
</evidence>
<dbReference type="PROSITE" id="PS50977">
    <property type="entry name" value="HTH_TETR_2"/>
    <property type="match status" value="1"/>
</dbReference>
<organism evidence="4 5">
    <name type="scientific">Novosphingobium beihaiensis</name>
    <dbReference type="NCBI Taxonomy" id="2930389"/>
    <lineage>
        <taxon>Bacteria</taxon>
        <taxon>Pseudomonadati</taxon>
        <taxon>Pseudomonadota</taxon>
        <taxon>Alphaproteobacteria</taxon>
        <taxon>Sphingomonadales</taxon>
        <taxon>Sphingomonadaceae</taxon>
        <taxon>Novosphingobium</taxon>
    </lineage>
</organism>
<reference evidence="4 5" key="1">
    <citation type="submission" date="2022-04" db="EMBL/GenBank/DDBJ databases">
        <title>Identification of a novel bacterium isolated from mangrove sediments.</title>
        <authorList>
            <person name="Pan X."/>
        </authorList>
    </citation>
    <scope>NUCLEOTIDE SEQUENCE [LARGE SCALE GENOMIC DNA]</scope>
    <source>
        <strain evidence="4 5">B2638</strain>
    </source>
</reference>
<comment type="caution">
    <text evidence="4">The sequence shown here is derived from an EMBL/GenBank/DDBJ whole genome shotgun (WGS) entry which is preliminary data.</text>
</comment>
<dbReference type="InterPro" id="IPR001647">
    <property type="entry name" value="HTH_TetR"/>
</dbReference>
<dbReference type="PANTHER" id="PTHR30055">
    <property type="entry name" value="HTH-TYPE TRANSCRIPTIONAL REGULATOR RUTR"/>
    <property type="match status" value="1"/>
</dbReference>
<proteinExistence type="predicted"/>
<keyword evidence="1 2" id="KW-0238">DNA-binding</keyword>
<dbReference type="InterPro" id="IPR009057">
    <property type="entry name" value="Homeodomain-like_sf"/>
</dbReference>
<dbReference type="Pfam" id="PF14246">
    <property type="entry name" value="TetR_C_7"/>
    <property type="match status" value="1"/>
</dbReference>
<dbReference type="EMBL" id="JALHLG010000001">
    <property type="protein sequence ID" value="MCJ2185381.1"/>
    <property type="molecule type" value="Genomic_DNA"/>
</dbReference>
<evidence type="ECO:0000256" key="2">
    <source>
        <dbReference type="PROSITE-ProRule" id="PRU00335"/>
    </source>
</evidence>
<protein>
    <submittedName>
        <fullName evidence="4">TetR/AcrR family transcriptional regulator</fullName>
    </submittedName>
</protein>
<sequence>MIEQRNEELLDRSLDLFLDNGFDATTIDTICADVGMSRRTIYARYGDKETLFKAALQRAIDQWIIPVERLREQECDDLEATLVAVARLWVSNIKKKSGMRLVRIANTEVFRSPEVARYLWERTAEPTLGYLTDLLQRRLRPDAPSVPDARDAAAAFLILVVEGSVQLTLWNQMSPDDYDRQILYRTRLFLHGAQSCSIDAAPPHAV</sequence>
<evidence type="ECO:0000313" key="4">
    <source>
        <dbReference type="EMBL" id="MCJ2185381.1"/>
    </source>
</evidence>
<dbReference type="InterPro" id="IPR039536">
    <property type="entry name" value="TetR_C_Proteobacteria"/>
</dbReference>
<dbReference type="InterPro" id="IPR050109">
    <property type="entry name" value="HTH-type_TetR-like_transc_reg"/>
</dbReference>
<gene>
    <name evidence="4" type="ORF">MTR66_00965</name>
</gene>
<dbReference type="RefSeq" id="WP_243917118.1">
    <property type="nucleotide sequence ID" value="NZ_JALHLG010000001.1"/>
</dbReference>
<dbReference type="PANTHER" id="PTHR30055:SF146">
    <property type="entry name" value="HTH-TYPE TRANSCRIPTIONAL DUAL REGULATOR CECR"/>
    <property type="match status" value="1"/>
</dbReference>
<dbReference type="Proteomes" id="UP001202281">
    <property type="component" value="Unassembled WGS sequence"/>
</dbReference>
<name>A0ABT0BK02_9SPHN</name>
<feature type="DNA-binding region" description="H-T-H motif" evidence="2">
    <location>
        <begin position="26"/>
        <end position="45"/>
    </location>
</feature>
<dbReference type="SUPFAM" id="SSF46689">
    <property type="entry name" value="Homeodomain-like"/>
    <property type="match status" value="1"/>
</dbReference>
<evidence type="ECO:0000313" key="5">
    <source>
        <dbReference type="Proteomes" id="UP001202281"/>
    </source>
</evidence>
<feature type="domain" description="HTH tetR-type" evidence="3">
    <location>
        <begin position="3"/>
        <end position="63"/>
    </location>
</feature>
<dbReference type="Gene3D" id="1.10.357.10">
    <property type="entry name" value="Tetracycline Repressor, domain 2"/>
    <property type="match status" value="1"/>
</dbReference>
<dbReference type="Pfam" id="PF00440">
    <property type="entry name" value="TetR_N"/>
    <property type="match status" value="1"/>
</dbReference>
<evidence type="ECO:0000259" key="3">
    <source>
        <dbReference type="PROSITE" id="PS50977"/>
    </source>
</evidence>
<accession>A0ABT0BK02</accession>